<evidence type="ECO:0000313" key="1">
    <source>
        <dbReference type="EMBL" id="CAF2120641.1"/>
    </source>
</evidence>
<dbReference type="EMBL" id="CAJNRE010013719">
    <property type="protein sequence ID" value="CAF2120641.1"/>
    <property type="molecule type" value="Genomic_DNA"/>
</dbReference>
<protein>
    <submittedName>
        <fullName evidence="1">Uncharacterized protein</fullName>
    </submittedName>
</protein>
<accession>A0A816VGC6</accession>
<comment type="caution">
    <text evidence="1">The sequence shown here is derived from an EMBL/GenBank/DDBJ whole genome shotgun (WGS) entry which is preliminary data.</text>
</comment>
<sequence>MGEYSKALEYYEKANKIFEISLSPTHPDLATSYNNI</sequence>
<dbReference type="InterPro" id="IPR011990">
    <property type="entry name" value="TPR-like_helical_dom_sf"/>
</dbReference>
<feature type="non-terminal residue" evidence="1">
    <location>
        <position position="36"/>
    </location>
</feature>
<dbReference type="Gene3D" id="1.25.40.10">
    <property type="entry name" value="Tetratricopeptide repeat domain"/>
    <property type="match status" value="1"/>
</dbReference>
<gene>
    <name evidence="1" type="ORF">MBJ925_LOCUS25833</name>
</gene>
<dbReference type="Proteomes" id="UP000663824">
    <property type="component" value="Unassembled WGS sequence"/>
</dbReference>
<name>A0A816VGC6_9BILA</name>
<reference evidence="1" key="1">
    <citation type="submission" date="2021-02" db="EMBL/GenBank/DDBJ databases">
        <authorList>
            <person name="Nowell W R."/>
        </authorList>
    </citation>
    <scope>NUCLEOTIDE SEQUENCE</scope>
</reference>
<dbReference type="AlphaFoldDB" id="A0A816VGC6"/>
<organism evidence="1 2">
    <name type="scientific">Rotaria magnacalcarata</name>
    <dbReference type="NCBI Taxonomy" id="392030"/>
    <lineage>
        <taxon>Eukaryota</taxon>
        <taxon>Metazoa</taxon>
        <taxon>Spiralia</taxon>
        <taxon>Gnathifera</taxon>
        <taxon>Rotifera</taxon>
        <taxon>Eurotatoria</taxon>
        <taxon>Bdelloidea</taxon>
        <taxon>Philodinida</taxon>
        <taxon>Philodinidae</taxon>
        <taxon>Rotaria</taxon>
    </lineage>
</organism>
<proteinExistence type="predicted"/>
<evidence type="ECO:0000313" key="2">
    <source>
        <dbReference type="Proteomes" id="UP000663824"/>
    </source>
</evidence>